<evidence type="ECO:0000256" key="1">
    <source>
        <dbReference type="ARBA" id="ARBA00022801"/>
    </source>
</evidence>
<keyword evidence="2" id="KW-0614">Plasmid</keyword>
<proteinExistence type="predicted"/>
<dbReference type="SUPFAM" id="SSF53474">
    <property type="entry name" value="alpha/beta-Hydrolases"/>
    <property type="match status" value="1"/>
</dbReference>
<organism evidence="2 3">
    <name type="scientific">Latilactobacillus curvatus</name>
    <name type="common">Lactobacillus curvatus</name>
    <dbReference type="NCBI Taxonomy" id="28038"/>
    <lineage>
        <taxon>Bacteria</taxon>
        <taxon>Bacillati</taxon>
        <taxon>Bacillota</taxon>
        <taxon>Bacilli</taxon>
        <taxon>Lactobacillales</taxon>
        <taxon>Lactobacillaceae</taxon>
        <taxon>Latilactobacillus</taxon>
    </lineage>
</organism>
<geneLocation type="plasmid" evidence="2 3">
    <name>p1_CACC879</name>
</geneLocation>
<accession>A0A1B2A3V0</accession>
<dbReference type="Gene3D" id="3.40.50.1820">
    <property type="entry name" value="alpha/beta hydrolase"/>
    <property type="match status" value="1"/>
</dbReference>
<dbReference type="PANTHER" id="PTHR22946:SF9">
    <property type="entry name" value="POLYKETIDE TRANSFERASE AF380"/>
    <property type="match status" value="1"/>
</dbReference>
<name>A0A1B2A3V0_LATCU</name>
<dbReference type="GO" id="GO:0052689">
    <property type="term" value="F:carboxylic ester hydrolase activity"/>
    <property type="evidence" value="ECO:0007669"/>
    <property type="project" value="UniProtKB-ARBA"/>
</dbReference>
<dbReference type="Pfam" id="PF00326">
    <property type="entry name" value="Peptidase_S9"/>
    <property type="match status" value="1"/>
</dbReference>
<gene>
    <name evidence="2" type="ORF">PSR33_07260</name>
</gene>
<dbReference type="PANTHER" id="PTHR22946">
    <property type="entry name" value="DIENELACTONE HYDROLASE DOMAIN-CONTAINING PROTEIN-RELATED"/>
    <property type="match status" value="1"/>
</dbReference>
<keyword evidence="1" id="KW-0378">Hydrolase</keyword>
<dbReference type="GO" id="GO:0006508">
    <property type="term" value="P:proteolysis"/>
    <property type="evidence" value="ECO:0007669"/>
    <property type="project" value="InterPro"/>
</dbReference>
<reference evidence="2" key="1">
    <citation type="submission" date="2023-02" db="EMBL/GenBank/DDBJ databases">
        <title>Complete genome sequence of Lactobacillus curvatus CACC879 isolated from Pig feces.</title>
        <authorList>
            <person name="Park S."/>
            <person name="Park M.A."/>
            <person name="Kim D.-H."/>
            <person name="Kim Y."/>
        </authorList>
    </citation>
    <scope>NUCLEOTIDE SEQUENCE</scope>
    <source>
        <strain evidence="2">Curvatus</strain>
        <plasmid evidence="2">p1_CACC879</plasmid>
    </source>
</reference>
<dbReference type="InterPro" id="IPR001375">
    <property type="entry name" value="Peptidase_S9_cat"/>
</dbReference>
<evidence type="ECO:0000313" key="3">
    <source>
        <dbReference type="Proteomes" id="UP001215533"/>
    </source>
</evidence>
<dbReference type="InterPro" id="IPR050261">
    <property type="entry name" value="FrsA_esterase"/>
</dbReference>
<dbReference type="OrthoDB" id="31158at2"/>
<dbReference type="GO" id="GO:0008236">
    <property type="term" value="F:serine-type peptidase activity"/>
    <property type="evidence" value="ECO:0007669"/>
    <property type="project" value="InterPro"/>
</dbReference>
<evidence type="ECO:0000313" key="2">
    <source>
        <dbReference type="EMBL" id="WDC92948.1"/>
    </source>
</evidence>
<dbReference type="Proteomes" id="UP001215533">
    <property type="component" value="Plasmid p1_CACC879"/>
</dbReference>
<protein>
    <submittedName>
        <fullName evidence="2">Prolyl oligopeptidase family serine peptidase</fullName>
    </submittedName>
</protein>
<dbReference type="GeneID" id="49611367"/>
<dbReference type="AlphaFoldDB" id="A0A1B2A3V0"/>
<dbReference type="InterPro" id="IPR029058">
    <property type="entry name" value="AB_hydrolase_fold"/>
</dbReference>
<sequence>MISTEERQIGAVSTLIVAPSGQEKAVLPTVFVYHGWTHRKESELMVAHFLAKAGFRVVLPDAKYHGKRHGSQLFSELMFEFWDIVMQSVTEFGELVATLSAEGLVDPERIGVTGTSMGGITTDAILTRYPNVKIGVDKIGAPMPVALAKWQVSQLPTALQTKYQDAIEDTLARLAAYDLSMHVDHLAGRPLHFYHGTADTMVPYQFTADFMTEIQAQPSSATALVTLTTEENGQHKVSDDAQLKTVELMQQYLL</sequence>
<dbReference type="EMBL" id="CP117684">
    <property type="protein sequence ID" value="WDC92948.1"/>
    <property type="molecule type" value="Genomic_DNA"/>
</dbReference>
<dbReference type="RefSeq" id="WP_004265843.1">
    <property type="nucleotide sequence ID" value="NZ_BJOQ01000010.1"/>
</dbReference>